<dbReference type="PaxDb" id="35128-Thaps1911"/>
<dbReference type="eggNOG" id="ENOG502SYKT">
    <property type="taxonomic scope" value="Eukaryota"/>
</dbReference>
<sequence>MVDPFALITKGNALESASNHWGAAYSYSGASVALRQRADAISSQLSSEINASHPNDGTKQKAIEERRKVVSLYRAQSLEYLYKARFCLLSALQFENDQDRDRTVDVAKSGAGSLDPLCSMITDEERERRQLVFNRLFLGEDSIRENNRATEKLGEKSTNTPQSLPTNATNEQSDSVTNVECGVESSAHEEVTKTSNEYDAMKQLDGGDETDGRQQSILSRLANLNSSLASDNLPDIPPPFIAGSRSNEGGDNQHRLSEIQRGLQRLGVSLPGDSCAKSDLITDNISEEDQVKMIIQQARDEVQVERVDSVVSSSEIDTAEDDNDMIDENDSMFEGYEDEEDDIDALLIKAEKLVAKTSAGIDTSSADSGGGSSFTELLHIRRAHALLLEARLCLELDISGRPADNIDETALDADNATDATAKDGKENDVGIESKLDNSRTSNSTTLAARKKARERIEDAQSCLKYMLEKWT</sequence>
<dbReference type="HOGENOM" id="CLU_580757_0_0_1"/>
<proteinExistence type="predicted"/>
<dbReference type="EMBL" id="CM000638">
    <property type="protein sequence ID" value="EED96091.1"/>
    <property type="molecule type" value="Genomic_DNA"/>
</dbReference>
<accession>B8BSA0</accession>
<organism evidence="2 3">
    <name type="scientific">Thalassiosira pseudonana</name>
    <name type="common">Marine diatom</name>
    <name type="synonym">Cyclotella nana</name>
    <dbReference type="NCBI Taxonomy" id="35128"/>
    <lineage>
        <taxon>Eukaryota</taxon>
        <taxon>Sar</taxon>
        <taxon>Stramenopiles</taxon>
        <taxon>Ochrophyta</taxon>
        <taxon>Bacillariophyta</taxon>
        <taxon>Coscinodiscophyceae</taxon>
        <taxon>Thalassiosirophycidae</taxon>
        <taxon>Thalassiosirales</taxon>
        <taxon>Thalassiosiraceae</taxon>
        <taxon>Thalassiosira</taxon>
    </lineage>
</organism>
<evidence type="ECO:0000256" key="1">
    <source>
        <dbReference type="SAM" id="MobiDB-lite"/>
    </source>
</evidence>
<evidence type="ECO:0000313" key="3">
    <source>
        <dbReference type="Proteomes" id="UP000001449"/>
    </source>
</evidence>
<dbReference type="OMA" id="ESASNHW"/>
<dbReference type="InParanoid" id="B8BSA0"/>
<name>B8BSA0_THAPS</name>
<feature type="region of interest" description="Disordered" evidence="1">
    <location>
        <begin position="149"/>
        <end position="176"/>
    </location>
</feature>
<gene>
    <name evidence="2" type="ORF">THAPSDRAFT_1911</name>
</gene>
<dbReference type="AlphaFoldDB" id="B8BSA0"/>
<feature type="compositionally biased region" description="Basic and acidic residues" evidence="1">
    <location>
        <begin position="420"/>
        <end position="437"/>
    </location>
</feature>
<reference evidence="2 3" key="1">
    <citation type="journal article" date="2004" name="Science">
        <title>The genome of the diatom Thalassiosira pseudonana: ecology, evolution, and metabolism.</title>
        <authorList>
            <person name="Armbrust E.V."/>
            <person name="Berges J.A."/>
            <person name="Bowler C."/>
            <person name="Green B.R."/>
            <person name="Martinez D."/>
            <person name="Putnam N.H."/>
            <person name="Zhou S."/>
            <person name="Allen A.E."/>
            <person name="Apt K.E."/>
            <person name="Bechner M."/>
            <person name="Brzezinski M.A."/>
            <person name="Chaal B.K."/>
            <person name="Chiovitti A."/>
            <person name="Davis A.K."/>
            <person name="Demarest M.S."/>
            <person name="Detter J.C."/>
            <person name="Glavina T."/>
            <person name="Goodstein D."/>
            <person name="Hadi M.Z."/>
            <person name="Hellsten U."/>
            <person name="Hildebrand M."/>
            <person name="Jenkins B.D."/>
            <person name="Jurka J."/>
            <person name="Kapitonov V.V."/>
            <person name="Kroger N."/>
            <person name="Lau W.W."/>
            <person name="Lane T.W."/>
            <person name="Larimer F.W."/>
            <person name="Lippmeier J.C."/>
            <person name="Lucas S."/>
            <person name="Medina M."/>
            <person name="Montsant A."/>
            <person name="Obornik M."/>
            <person name="Parker M.S."/>
            <person name="Palenik B."/>
            <person name="Pazour G.J."/>
            <person name="Richardson P.M."/>
            <person name="Rynearson T.A."/>
            <person name="Saito M.A."/>
            <person name="Schwartz D.C."/>
            <person name="Thamatrakoln K."/>
            <person name="Valentin K."/>
            <person name="Vardi A."/>
            <person name="Wilkerson F.P."/>
            <person name="Rokhsar D.S."/>
        </authorList>
    </citation>
    <scope>NUCLEOTIDE SEQUENCE [LARGE SCALE GENOMIC DNA]</scope>
    <source>
        <strain evidence="2 3">CCMP1335</strain>
    </source>
</reference>
<dbReference type="GeneID" id="7452539"/>
<protein>
    <submittedName>
        <fullName evidence="2">Uncharacterized protein</fullName>
    </submittedName>
</protein>
<dbReference type="Proteomes" id="UP000001449">
    <property type="component" value="Chromosome 1"/>
</dbReference>
<dbReference type="KEGG" id="tps:THAPSDRAFT_1911"/>
<keyword evidence="3" id="KW-1185">Reference proteome</keyword>
<reference evidence="2 3" key="2">
    <citation type="journal article" date="2008" name="Nature">
        <title>The Phaeodactylum genome reveals the evolutionary history of diatom genomes.</title>
        <authorList>
            <person name="Bowler C."/>
            <person name="Allen A.E."/>
            <person name="Badger J.H."/>
            <person name="Grimwood J."/>
            <person name="Jabbari K."/>
            <person name="Kuo A."/>
            <person name="Maheswari U."/>
            <person name="Martens C."/>
            <person name="Maumus F."/>
            <person name="Otillar R.P."/>
            <person name="Rayko E."/>
            <person name="Salamov A."/>
            <person name="Vandepoele K."/>
            <person name="Beszteri B."/>
            <person name="Gruber A."/>
            <person name="Heijde M."/>
            <person name="Katinka M."/>
            <person name="Mock T."/>
            <person name="Valentin K."/>
            <person name="Verret F."/>
            <person name="Berges J.A."/>
            <person name="Brownlee C."/>
            <person name="Cadoret J.P."/>
            <person name="Chiovitti A."/>
            <person name="Choi C.J."/>
            <person name="Coesel S."/>
            <person name="De Martino A."/>
            <person name="Detter J.C."/>
            <person name="Durkin C."/>
            <person name="Falciatore A."/>
            <person name="Fournet J."/>
            <person name="Haruta M."/>
            <person name="Huysman M.J."/>
            <person name="Jenkins B.D."/>
            <person name="Jiroutova K."/>
            <person name="Jorgensen R.E."/>
            <person name="Joubert Y."/>
            <person name="Kaplan A."/>
            <person name="Kroger N."/>
            <person name="Kroth P.G."/>
            <person name="La Roche J."/>
            <person name="Lindquist E."/>
            <person name="Lommer M."/>
            <person name="Martin-Jezequel V."/>
            <person name="Lopez P.J."/>
            <person name="Lucas S."/>
            <person name="Mangogna M."/>
            <person name="McGinnis K."/>
            <person name="Medlin L.K."/>
            <person name="Montsant A."/>
            <person name="Oudot-Le Secq M.P."/>
            <person name="Napoli C."/>
            <person name="Obornik M."/>
            <person name="Parker M.S."/>
            <person name="Petit J.L."/>
            <person name="Porcel B.M."/>
            <person name="Poulsen N."/>
            <person name="Robison M."/>
            <person name="Rychlewski L."/>
            <person name="Rynearson T.A."/>
            <person name="Schmutz J."/>
            <person name="Shapiro H."/>
            <person name="Siaut M."/>
            <person name="Stanley M."/>
            <person name="Sussman M.R."/>
            <person name="Taylor A.R."/>
            <person name="Vardi A."/>
            <person name="von Dassow P."/>
            <person name="Vyverman W."/>
            <person name="Willis A."/>
            <person name="Wyrwicz L.S."/>
            <person name="Rokhsar D.S."/>
            <person name="Weissenbach J."/>
            <person name="Armbrust E.V."/>
            <person name="Green B.R."/>
            <person name="Van de Peer Y."/>
            <person name="Grigoriev I.V."/>
        </authorList>
    </citation>
    <scope>NUCLEOTIDE SEQUENCE [LARGE SCALE GENOMIC DNA]</scope>
    <source>
        <strain evidence="2 3">CCMP1335</strain>
    </source>
</reference>
<feature type="region of interest" description="Disordered" evidence="1">
    <location>
        <begin position="419"/>
        <end position="448"/>
    </location>
</feature>
<feature type="compositionally biased region" description="Polar residues" evidence="1">
    <location>
        <begin position="156"/>
        <end position="176"/>
    </location>
</feature>
<evidence type="ECO:0000313" key="2">
    <source>
        <dbReference type="EMBL" id="EED96091.1"/>
    </source>
</evidence>
<dbReference type="RefSeq" id="XP_002286450.1">
    <property type="nucleotide sequence ID" value="XM_002286414.1"/>
</dbReference>